<dbReference type="PANTHER" id="PTHR42793">
    <property type="entry name" value="COA BINDING DOMAIN CONTAINING PROTEIN"/>
    <property type="match status" value="1"/>
</dbReference>
<dbReference type="SUPFAM" id="SSF52210">
    <property type="entry name" value="Succinyl-CoA synthetase domains"/>
    <property type="match status" value="2"/>
</dbReference>
<evidence type="ECO:0000259" key="2">
    <source>
        <dbReference type="PROSITE" id="PS50975"/>
    </source>
</evidence>
<evidence type="ECO:0000313" key="4">
    <source>
        <dbReference type="Proteomes" id="UP000294911"/>
    </source>
</evidence>
<feature type="domain" description="ATP-grasp" evidence="2">
    <location>
        <begin position="501"/>
        <end position="537"/>
    </location>
</feature>
<dbReference type="Gene3D" id="3.30.1490.20">
    <property type="entry name" value="ATP-grasp fold, A domain"/>
    <property type="match status" value="1"/>
</dbReference>
<dbReference type="Pfam" id="PF13607">
    <property type="entry name" value="Succ_CoA_lig"/>
    <property type="match status" value="1"/>
</dbReference>
<dbReference type="PANTHER" id="PTHR42793:SF4">
    <property type="entry name" value="BLL6376 PROTEIN"/>
    <property type="match status" value="1"/>
</dbReference>
<dbReference type="InterPro" id="IPR036291">
    <property type="entry name" value="NAD(P)-bd_dom_sf"/>
</dbReference>
<dbReference type="GO" id="GO:0046872">
    <property type="term" value="F:metal ion binding"/>
    <property type="evidence" value="ECO:0007669"/>
    <property type="project" value="InterPro"/>
</dbReference>
<dbReference type="GO" id="GO:0005524">
    <property type="term" value="F:ATP binding"/>
    <property type="evidence" value="ECO:0007669"/>
    <property type="project" value="UniProtKB-UniRule"/>
</dbReference>
<keyword evidence="1" id="KW-0547">Nucleotide-binding</keyword>
<dbReference type="Gene3D" id="3.40.50.720">
    <property type="entry name" value="NAD(P)-binding Rossmann-like Domain"/>
    <property type="match status" value="1"/>
</dbReference>
<dbReference type="InterPro" id="IPR011761">
    <property type="entry name" value="ATP-grasp"/>
</dbReference>
<dbReference type="Pfam" id="PF13380">
    <property type="entry name" value="CoA_binding_2"/>
    <property type="match status" value="1"/>
</dbReference>
<dbReference type="GO" id="GO:0043758">
    <property type="term" value="F:acetate-CoA ligase (ADP-forming) activity"/>
    <property type="evidence" value="ECO:0007669"/>
    <property type="project" value="InterPro"/>
</dbReference>
<protein>
    <submittedName>
        <fullName evidence="3">Acyl-CoA synthetase (NDP forming)</fullName>
    </submittedName>
</protein>
<sequence length="701" mass="72719">MSDEHSRADLVAKLLHPKSIAIVGASNDPVKLSGRPVDYLRRFGYTGRILPINRGRETVQGLPAYPSLADAPAEIDLAMVMLPAAEVAECLRDCQRHGVSVAIVAAAGFAEASAKGAELQAELQAVVRETGVRVLGPNCLGAISVAERAVPTFTSALDEDMRLRSGPIGFVSQSGAFGSFIFSAAQRTGIGFTHYLNTGNEADLSVAEVLDALLDTADTKVLLAYLEGVTDGRRLLEVARRANELDKPILAVKVGSSAAGARAAQSHTASLAGADTVFDGAARQFGIVRLSGMDPLLDAARLFAAGRRARGNRLSTLSLSGGAGVLMADAAAAHGIDVPVWDEQWQQAMAEVIPPFGSARNPIDLTATLISDPPMLRRSLRIAVTHPDTDLIAVLLGNADRGAEQLVDAIEEAYQATDRPFVVVWTGGNGRPAELLAERGIPCYSDPGRAAAALGALVEYGRRPPVSTPCRPTDVDSAAARAVVASARAAGQRVLDEYTASQLIAAYGIPRAEYRVVAGPDAAVAAAAELAGPVAVKLRSSKVPHKSDIGGVRLGLTTAAEVWAAAEQVLRAEPSGELLVQRMAEPGTELILGIQRDPAFGPVVLAGFGGVLAELLADSKVAVAPIDARTATDLLCSLRGAALFDGVRGGQPVDLDAVADALARLSWLAHDLADDLVSLDVNPLVVGAGGAIAVDCLAELG</sequence>
<dbReference type="OrthoDB" id="190266at2"/>
<dbReference type="AlphaFoldDB" id="A0A4R2RC05"/>
<dbReference type="Pfam" id="PF13549">
    <property type="entry name" value="ATP-grasp_5"/>
    <property type="match status" value="1"/>
</dbReference>
<dbReference type="Gene3D" id="3.40.50.261">
    <property type="entry name" value="Succinyl-CoA synthetase domains"/>
    <property type="match status" value="2"/>
</dbReference>
<dbReference type="Gene3D" id="3.30.470.20">
    <property type="entry name" value="ATP-grasp fold, B domain"/>
    <property type="match status" value="1"/>
</dbReference>
<dbReference type="InterPro" id="IPR032875">
    <property type="entry name" value="Succ_CoA_lig_flav_dom"/>
</dbReference>
<dbReference type="RefSeq" id="WP_132875750.1">
    <property type="nucleotide sequence ID" value="NZ_SLXQ01000001.1"/>
</dbReference>
<keyword evidence="1" id="KW-0067">ATP-binding</keyword>
<dbReference type="InterPro" id="IPR043938">
    <property type="entry name" value="Ligase_CoA_dom"/>
</dbReference>
<reference evidence="3 4" key="1">
    <citation type="submission" date="2019-03" db="EMBL/GenBank/DDBJ databases">
        <title>Genomic Encyclopedia of Type Strains, Phase IV (KMG-IV): sequencing the most valuable type-strain genomes for metagenomic binning, comparative biology and taxonomic classification.</title>
        <authorList>
            <person name="Goeker M."/>
        </authorList>
    </citation>
    <scope>NUCLEOTIDE SEQUENCE [LARGE SCALE GENOMIC DNA]</scope>
    <source>
        <strain evidence="3 4">DSM 45765</strain>
    </source>
</reference>
<keyword evidence="4" id="KW-1185">Reference proteome</keyword>
<comment type="caution">
    <text evidence="3">The sequence shown here is derived from an EMBL/GenBank/DDBJ whole genome shotgun (WGS) entry which is preliminary data.</text>
</comment>
<dbReference type="InterPro" id="IPR003781">
    <property type="entry name" value="CoA-bd"/>
</dbReference>
<dbReference type="EMBL" id="SLXQ01000001">
    <property type="protein sequence ID" value="TCP57251.1"/>
    <property type="molecule type" value="Genomic_DNA"/>
</dbReference>
<dbReference type="SUPFAM" id="SSF51735">
    <property type="entry name" value="NAD(P)-binding Rossmann-fold domains"/>
    <property type="match status" value="1"/>
</dbReference>
<dbReference type="PROSITE" id="PS50975">
    <property type="entry name" value="ATP_GRASP"/>
    <property type="match status" value="1"/>
</dbReference>
<gene>
    <name evidence="3" type="ORF">EV191_1011204</name>
</gene>
<dbReference type="Pfam" id="PF19045">
    <property type="entry name" value="Ligase_CoA_2"/>
    <property type="match status" value="1"/>
</dbReference>
<dbReference type="SMART" id="SM00881">
    <property type="entry name" value="CoA_binding"/>
    <property type="match status" value="1"/>
</dbReference>
<organism evidence="3 4">
    <name type="scientific">Tamaricihabitans halophyticus</name>
    <dbReference type="NCBI Taxonomy" id="1262583"/>
    <lineage>
        <taxon>Bacteria</taxon>
        <taxon>Bacillati</taxon>
        <taxon>Actinomycetota</taxon>
        <taxon>Actinomycetes</taxon>
        <taxon>Pseudonocardiales</taxon>
        <taxon>Pseudonocardiaceae</taxon>
        <taxon>Tamaricihabitans</taxon>
    </lineage>
</organism>
<proteinExistence type="predicted"/>
<evidence type="ECO:0000313" key="3">
    <source>
        <dbReference type="EMBL" id="TCP57251.1"/>
    </source>
</evidence>
<dbReference type="Proteomes" id="UP000294911">
    <property type="component" value="Unassembled WGS sequence"/>
</dbReference>
<dbReference type="SUPFAM" id="SSF56059">
    <property type="entry name" value="Glutathione synthetase ATP-binding domain-like"/>
    <property type="match status" value="1"/>
</dbReference>
<evidence type="ECO:0000256" key="1">
    <source>
        <dbReference type="PROSITE-ProRule" id="PRU00409"/>
    </source>
</evidence>
<dbReference type="InterPro" id="IPR013815">
    <property type="entry name" value="ATP_grasp_subdomain_1"/>
</dbReference>
<accession>A0A4R2RC05</accession>
<dbReference type="InterPro" id="IPR016102">
    <property type="entry name" value="Succinyl-CoA_synth-like"/>
</dbReference>
<name>A0A4R2RC05_9PSEU</name>